<organism evidence="2 3">
    <name type="scientific">Fusarium langsethiae</name>
    <dbReference type="NCBI Taxonomy" id="179993"/>
    <lineage>
        <taxon>Eukaryota</taxon>
        <taxon>Fungi</taxon>
        <taxon>Dikarya</taxon>
        <taxon>Ascomycota</taxon>
        <taxon>Pezizomycotina</taxon>
        <taxon>Sordariomycetes</taxon>
        <taxon>Hypocreomycetidae</taxon>
        <taxon>Hypocreales</taxon>
        <taxon>Nectriaceae</taxon>
        <taxon>Fusarium</taxon>
    </lineage>
</organism>
<keyword evidence="3" id="KW-1185">Reference proteome</keyword>
<feature type="compositionally biased region" description="Polar residues" evidence="1">
    <location>
        <begin position="279"/>
        <end position="289"/>
    </location>
</feature>
<feature type="region of interest" description="Disordered" evidence="1">
    <location>
        <begin position="255"/>
        <end position="436"/>
    </location>
</feature>
<feature type="region of interest" description="Disordered" evidence="1">
    <location>
        <begin position="1"/>
        <end position="24"/>
    </location>
</feature>
<feature type="region of interest" description="Disordered" evidence="1">
    <location>
        <begin position="573"/>
        <end position="615"/>
    </location>
</feature>
<comment type="caution">
    <text evidence="2">The sequence shown here is derived from an EMBL/GenBank/DDBJ whole genome shotgun (WGS) entry which is preliminary data.</text>
</comment>
<feature type="compositionally biased region" description="Acidic residues" evidence="1">
    <location>
        <begin position="576"/>
        <end position="588"/>
    </location>
</feature>
<feature type="compositionally biased region" description="Basic and acidic residues" evidence="1">
    <location>
        <begin position="640"/>
        <end position="672"/>
    </location>
</feature>
<dbReference type="Proteomes" id="UP000037904">
    <property type="component" value="Unassembled WGS sequence"/>
</dbReference>
<feature type="compositionally biased region" description="Polar residues" evidence="1">
    <location>
        <begin position="745"/>
        <end position="758"/>
    </location>
</feature>
<feature type="region of interest" description="Disordered" evidence="1">
    <location>
        <begin position="142"/>
        <end position="179"/>
    </location>
</feature>
<feature type="region of interest" description="Disordered" evidence="1">
    <location>
        <begin position="208"/>
        <end position="243"/>
    </location>
</feature>
<gene>
    <name evidence="2" type="ORF">FLAG1_00910</name>
</gene>
<sequence>MSSASSPLVSRRRAANIPSDQRSLLEGQDSWAVDLRNQPHGLVHIPGHILEAAKAAHLAQKRKSQGQTPQSKKRSASPAASVSNKRMRNGIATTPKSNSERPPQSSPEKSIPWSPSPPRDQPKEADSMQVAVDTIMQSSIVHETPKTGSTRPNPLQRQRPSIPTFEHPPLSEESEDDMETRIPDAQPLGISINQSAIRSNRAVLFPRSTDQPMATPPCAQPSNSTQSSGPEKNGKVEMTKSRLVFKPIDVDDVGKRKKRNYPEKERLAPTIAPPVFDSSKPNSSDSFIPSTYKVPATQESIRESIEGNEDKDEEEERDNRAEVTILSTDNQKVVEKTSSRRPVSELKPRSLPNVKSTANQDRPVRRQAQQQQAQQQQAQQQQAQQQRVQQQRVQQQRVQQPTTPTRMDPPKRITSTDSCKPSVNHEVARQTPSPVPSCIAPGAPREPFETFVQHYPEYASGDGGRVAAGTKLHFITACVYLNYLRSKNLLRDCMYDEFIRAFPRYYKEYVDETRRPAMVAIKWFNKQRDAPVFNKYLVHRGNLSHIMRMYPDEFIEVNEKILKKKEGDELSIYTSSEDEEEESSEEQDISSPVMERSDKKAQGTSPPVASFESEMDKTLSEILPAHVSSSVRRLSVAVGKETEHEIRSDSTPRSEKRPEQRPERRPDQRLEQKPALPSSLKTRRTTLQPQPESSRAQDIITQAPPPPSPKIPEASMLPPSSIPDPILKRKDPRPSQYLDKLASKSRASLGNSASPTSTMHDERRRAKLLKHFRKSIGVDKPRSGANARAAWSSGGRSETGR</sequence>
<reference evidence="2 3" key="1">
    <citation type="submission" date="2015-04" db="EMBL/GenBank/DDBJ databases">
        <title>The draft genome sequence of Fusarium langsethiae, a T-2/HT-2 mycotoxin producer.</title>
        <authorList>
            <person name="Lysoe E."/>
            <person name="Divon H.H."/>
            <person name="Terzi V."/>
            <person name="Orru L."/>
            <person name="Lamontanara A."/>
            <person name="Kolseth A.-K."/>
            <person name="Frandsen R.J."/>
            <person name="Nielsen K."/>
            <person name="Thrane U."/>
        </authorList>
    </citation>
    <scope>NUCLEOTIDE SEQUENCE [LARGE SCALE GENOMIC DNA]</scope>
    <source>
        <strain evidence="2 3">Fl201059</strain>
    </source>
</reference>
<proteinExistence type="predicted"/>
<dbReference type="EMBL" id="JXCE01000007">
    <property type="protein sequence ID" value="KPA46055.1"/>
    <property type="molecule type" value="Genomic_DNA"/>
</dbReference>
<evidence type="ECO:0000313" key="3">
    <source>
        <dbReference type="Proteomes" id="UP000037904"/>
    </source>
</evidence>
<feature type="compositionally biased region" description="Polar residues" evidence="1">
    <location>
        <begin position="142"/>
        <end position="161"/>
    </location>
</feature>
<evidence type="ECO:0000256" key="1">
    <source>
        <dbReference type="SAM" id="MobiDB-lite"/>
    </source>
</evidence>
<name>A0A0N0V8G1_FUSLA</name>
<feature type="compositionally biased region" description="Basic and acidic residues" evidence="1">
    <location>
        <begin position="255"/>
        <end position="267"/>
    </location>
</feature>
<protein>
    <submittedName>
        <fullName evidence="2">Uncharacterized protein</fullName>
    </submittedName>
</protein>
<feature type="region of interest" description="Disordered" evidence="1">
    <location>
        <begin position="53"/>
        <end position="127"/>
    </location>
</feature>
<accession>A0A0N0V8G1</accession>
<feature type="compositionally biased region" description="Basic and acidic residues" evidence="1">
    <location>
        <begin position="332"/>
        <end position="348"/>
    </location>
</feature>
<feature type="compositionally biased region" description="Polar residues" evidence="1">
    <location>
        <begin position="91"/>
        <end position="108"/>
    </location>
</feature>
<feature type="compositionally biased region" description="Low complexity" evidence="1">
    <location>
        <begin position="366"/>
        <end position="400"/>
    </location>
</feature>
<feature type="compositionally biased region" description="Polar residues" evidence="1">
    <location>
        <begin position="220"/>
        <end position="230"/>
    </location>
</feature>
<feature type="region of interest" description="Disordered" evidence="1">
    <location>
        <begin position="631"/>
        <end position="801"/>
    </location>
</feature>
<feature type="compositionally biased region" description="Acidic residues" evidence="1">
    <location>
        <begin position="306"/>
        <end position="316"/>
    </location>
</feature>
<feature type="compositionally biased region" description="Basic residues" evidence="1">
    <location>
        <begin position="765"/>
        <end position="774"/>
    </location>
</feature>
<dbReference type="AlphaFoldDB" id="A0A0N0V8G1"/>
<evidence type="ECO:0000313" key="2">
    <source>
        <dbReference type="EMBL" id="KPA46055.1"/>
    </source>
</evidence>
<feature type="compositionally biased region" description="Polar residues" evidence="1">
    <location>
        <begin position="685"/>
        <end position="700"/>
    </location>
</feature>